<dbReference type="Gene3D" id="3.90.70.10">
    <property type="entry name" value="Cysteine proteinases"/>
    <property type="match status" value="1"/>
</dbReference>
<dbReference type="SUPFAM" id="SSF54001">
    <property type="entry name" value="Cysteine proteinases"/>
    <property type="match status" value="1"/>
</dbReference>
<accession>A0A7J8NIZ0</accession>
<dbReference type="EMBL" id="JABEZX010352157">
    <property type="protein sequence ID" value="MBA0576919.1"/>
    <property type="molecule type" value="Genomic_DNA"/>
</dbReference>
<keyword evidence="5" id="KW-1185">Reference proteome</keyword>
<dbReference type="InterPro" id="IPR038765">
    <property type="entry name" value="Papain-like_cys_pep_sf"/>
</dbReference>
<dbReference type="Pfam" id="PF08246">
    <property type="entry name" value="Inhibitor_I29"/>
    <property type="match status" value="1"/>
</dbReference>
<reference evidence="4 5" key="1">
    <citation type="journal article" date="2019" name="Genome Biol. Evol.">
        <title>Insights into the evolution of the New World diploid cottons (Gossypium, subgenus Houzingenia) based on genome sequencing.</title>
        <authorList>
            <person name="Grover C.E."/>
            <person name="Arick M.A. 2nd"/>
            <person name="Thrash A."/>
            <person name="Conover J.L."/>
            <person name="Sanders W.S."/>
            <person name="Peterson D.G."/>
            <person name="Frelichowski J.E."/>
            <person name="Scheffler J.A."/>
            <person name="Scheffler B.E."/>
            <person name="Wendel J.F."/>
        </authorList>
    </citation>
    <scope>NUCLEOTIDE SEQUENCE [LARGE SCALE GENOMIC DNA]</scope>
    <source>
        <strain evidence="4">157</strain>
        <tissue evidence="4">Leaf</tissue>
    </source>
</reference>
<feature type="chain" id="PRO_5029737810" description="Cathepsin propeptide inhibitor domain-containing protein" evidence="2">
    <location>
        <begin position="22"/>
        <end position="157"/>
    </location>
</feature>
<dbReference type="Proteomes" id="UP000593572">
    <property type="component" value="Unassembled WGS sequence"/>
</dbReference>
<organism evidence="4 5">
    <name type="scientific">Gossypium lobatum</name>
    <dbReference type="NCBI Taxonomy" id="34289"/>
    <lineage>
        <taxon>Eukaryota</taxon>
        <taxon>Viridiplantae</taxon>
        <taxon>Streptophyta</taxon>
        <taxon>Embryophyta</taxon>
        <taxon>Tracheophyta</taxon>
        <taxon>Spermatophyta</taxon>
        <taxon>Magnoliopsida</taxon>
        <taxon>eudicotyledons</taxon>
        <taxon>Gunneridae</taxon>
        <taxon>Pentapetalae</taxon>
        <taxon>rosids</taxon>
        <taxon>malvids</taxon>
        <taxon>Malvales</taxon>
        <taxon>Malvaceae</taxon>
        <taxon>Malvoideae</taxon>
        <taxon>Gossypium</taxon>
    </lineage>
</organism>
<dbReference type="InterPro" id="IPR013201">
    <property type="entry name" value="Prot_inhib_I29"/>
</dbReference>
<evidence type="ECO:0000313" key="5">
    <source>
        <dbReference type="Proteomes" id="UP000593572"/>
    </source>
</evidence>
<sequence length="157" mass="17803">MERLSLLFLLLSSVVASAVVAEVISNDSPLIRQVVSDEVAEEDFVDQLLNAEHHFTLFKRPKFGKTYATKEEHDYRLGVFKANMRRAKRHQLLDPTAVHGVTKFSDLTPSEFRRQFLGLKPLKLPADAQKAPILPTDDLPDDFDWRDQGAVTSVKDQ</sequence>
<keyword evidence="2" id="KW-0732">Signal</keyword>
<feature type="region of interest" description="Disordered" evidence="1">
    <location>
        <begin position="131"/>
        <end position="157"/>
    </location>
</feature>
<feature type="signal peptide" evidence="2">
    <location>
        <begin position="1"/>
        <end position="21"/>
    </location>
</feature>
<gene>
    <name evidence="4" type="ORF">Golob_023871</name>
</gene>
<dbReference type="AlphaFoldDB" id="A0A7J8NIZ0"/>
<evidence type="ECO:0000256" key="2">
    <source>
        <dbReference type="SAM" id="SignalP"/>
    </source>
</evidence>
<evidence type="ECO:0000313" key="4">
    <source>
        <dbReference type="EMBL" id="MBA0576919.1"/>
    </source>
</evidence>
<name>A0A7J8NIZ0_9ROSI</name>
<evidence type="ECO:0000259" key="3">
    <source>
        <dbReference type="SMART" id="SM00848"/>
    </source>
</evidence>
<protein>
    <recommendedName>
        <fullName evidence="3">Cathepsin propeptide inhibitor domain-containing protein</fullName>
    </recommendedName>
</protein>
<dbReference type="SMART" id="SM00848">
    <property type="entry name" value="Inhibitor_I29"/>
    <property type="match status" value="1"/>
</dbReference>
<comment type="caution">
    <text evidence="4">The sequence shown here is derived from an EMBL/GenBank/DDBJ whole genome shotgun (WGS) entry which is preliminary data.</text>
</comment>
<feature type="domain" description="Cathepsin propeptide inhibitor" evidence="3">
    <location>
        <begin position="55"/>
        <end position="112"/>
    </location>
</feature>
<feature type="non-terminal residue" evidence="4">
    <location>
        <position position="157"/>
    </location>
</feature>
<evidence type="ECO:0000256" key="1">
    <source>
        <dbReference type="SAM" id="MobiDB-lite"/>
    </source>
</evidence>
<proteinExistence type="predicted"/>